<dbReference type="Proteomes" id="UP000677913">
    <property type="component" value="Unassembled WGS sequence"/>
</dbReference>
<comment type="similarity">
    <text evidence="1">Belongs to the WXG100 family.</text>
</comment>
<dbReference type="Gene3D" id="1.10.287.1060">
    <property type="entry name" value="ESAT-6-like"/>
    <property type="match status" value="1"/>
</dbReference>
<organism evidence="2 3">
    <name type="scientific">Actinocrinis puniceicyclus</name>
    <dbReference type="NCBI Taxonomy" id="977794"/>
    <lineage>
        <taxon>Bacteria</taxon>
        <taxon>Bacillati</taxon>
        <taxon>Actinomycetota</taxon>
        <taxon>Actinomycetes</taxon>
        <taxon>Catenulisporales</taxon>
        <taxon>Actinospicaceae</taxon>
        <taxon>Actinocrinis</taxon>
    </lineage>
</organism>
<dbReference type="EMBL" id="JAGSXH010000233">
    <property type="protein sequence ID" value="MBS2966943.1"/>
    <property type="molecule type" value="Genomic_DNA"/>
</dbReference>
<evidence type="ECO:0000313" key="3">
    <source>
        <dbReference type="Proteomes" id="UP000677913"/>
    </source>
</evidence>
<dbReference type="InterPro" id="IPR036689">
    <property type="entry name" value="ESAT-6-like_sf"/>
</dbReference>
<reference evidence="2" key="1">
    <citation type="submission" date="2021-04" db="EMBL/GenBank/DDBJ databases">
        <title>Genome based classification of Actinospica acidithermotolerans sp. nov., an actinobacterium isolated from an Indonesian hot spring.</title>
        <authorList>
            <person name="Kusuma A.B."/>
            <person name="Putra K.E."/>
            <person name="Nafisah S."/>
            <person name="Loh J."/>
            <person name="Nouioui I."/>
            <person name="Goodfellow M."/>
        </authorList>
    </citation>
    <scope>NUCLEOTIDE SEQUENCE</scope>
    <source>
        <strain evidence="2">DSM 45618</strain>
    </source>
</reference>
<dbReference type="SUPFAM" id="SSF140453">
    <property type="entry name" value="EsxAB dimer-like"/>
    <property type="match status" value="1"/>
</dbReference>
<dbReference type="AlphaFoldDB" id="A0A8J7WR50"/>
<dbReference type="RefSeq" id="WP_211472496.1">
    <property type="nucleotide sequence ID" value="NZ_JAGSXH010000233.1"/>
</dbReference>
<gene>
    <name evidence="2" type="ORF">KGA66_28170</name>
</gene>
<dbReference type="Pfam" id="PF06013">
    <property type="entry name" value="WXG100"/>
    <property type="match status" value="1"/>
</dbReference>
<accession>A0A8J7WR50</accession>
<sequence length="99" mass="10755">MANVNVTYEEMRAAASQLNKGMSDIDSTLQSLQTLVNQLVGGGYVTDRSSQQFEASYQEFTKGASQVMQGLGGMSTYLTKAADAFEQVDTQLASQLHQH</sequence>
<evidence type="ECO:0000313" key="2">
    <source>
        <dbReference type="EMBL" id="MBS2966943.1"/>
    </source>
</evidence>
<keyword evidence="3" id="KW-1185">Reference proteome</keyword>
<protein>
    <recommendedName>
        <fullName evidence="1">ESAT-6-like protein</fullName>
    </recommendedName>
</protein>
<comment type="caution">
    <text evidence="2">The sequence shown here is derived from an EMBL/GenBank/DDBJ whole genome shotgun (WGS) entry which is preliminary data.</text>
</comment>
<evidence type="ECO:0000256" key="1">
    <source>
        <dbReference type="RuleBase" id="RU362001"/>
    </source>
</evidence>
<dbReference type="NCBIfam" id="TIGR03930">
    <property type="entry name" value="WXG100_ESAT6"/>
    <property type="match status" value="1"/>
</dbReference>
<proteinExistence type="inferred from homology"/>
<dbReference type="InterPro" id="IPR010310">
    <property type="entry name" value="T7SS_ESAT-6-like"/>
</dbReference>
<name>A0A8J7WR50_9ACTN</name>